<name>A0A1Q3DZE3_LENED</name>
<evidence type="ECO:0000313" key="2">
    <source>
        <dbReference type="Proteomes" id="UP000188533"/>
    </source>
</evidence>
<dbReference type="Proteomes" id="UP000188533">
    <property type="component" value="Unassembled WGS sequence"/>
</dbReference>
<reference evidence="1 2" key="1">
    <citation type="submission" date="2016-08" db="EMBL/GenBank/DDBJ databases">
        <authorList>
            <consortium name="Lentinula edodes genome sequencing consortium"/>
            <person name="Sakamoto Y."/>
            <person name="Nakade K."/>
            <person name="Sato S."/>
            <person name="Yoshida Y."/>
            <person name="Miyazaki K."/>
            <person name="Natsume S."/>
            <person name="Konno N."/>
        </authorList>
    </citation>
    <scope>NUCLEOTIDE SEQUENCE [LARGE SCALE GENOMIC DNA]</scope>
    <source>
        <strain evidence="1 2">NBRC 111202</strain>
    </source>
</reference>
<gene>
    <name evidence="1" type="ORF">LENED_001876</name>
</gene>
<sequence length="68" mass="8396">MLKKWELLRYYSITKQRQSHSFNLNTHLVYHFSIYSRHKALHRIFDFNANLTRLKKRVAHIFPSRSHI</sequence>
<protein>
    <submittedName>
        <fullName evidence="1">Uncharacterized protein</fullName>
    </submittedName>
</protein>
<organism evidence="1 2">
    <name type="scientific">Lentinula edodes</name>
    <name type="common">Shiitake mushroom</name>
    <name type="synonym">Lentinus edodes</name>
    <dbReference type="NCBI Taxonomy" id="5353"/>
    <lineage>
        <taxon>Eukaryota</taxon>
        <taxon>Fungi</taxon>
        <taxon>Dikarya</taxon>
        <taxon>Basidiomycota</taxon>
        <taxon>Agaricomycotina</taxon>
        <taxon>Agaricomycetes</taxon>
        <taxon>Agaricomycetidae</taxon>
        <taxon>Agaricales</taxon>
        <taxon>Marasmiineae</taxon>
        <taxon>Omphalotaceae</taxon>
        <taxon>Lentinula</taxon>
    </lineage>
</organism>
<proteinExistence type="predicted"/>
<evidence type="ECO:0000313" key="1">
    <source>
        <dbReference type="EMBL" id="GAW00362.1"/>
    </source>
</evidence>
<comment type="caution">
    <text evidence="1">The sequence shown here is derived from an EMBL/GenBank/DDBJ whole genome shotgun (WGS) entry which is preliminary data.</text>
</comment>
<keyword evidence="2" id="KW-1185">Reference proteome</keyword>
<accession>A0A1Q3DZE3</accession>
<dbReference type="AlphaFoldDB" id="A0A1Q3DZE3"/>
<dbReference type="EMBL" id="BDGU01000030">
    <property type="protein sequence ID" value="GAW00362.1"/>
    <property type="molecule type" value="Genomic_DNA"/>
</dbReference>
<reference evidence="1 2" key="2">
    <citation type="submission" date="2017-02" db="EMBL/GenBank/DDBJ databases">
        <title>A genome survey and senescence transcriptome analysis in Lentinula edodes.</title>
        <authorList>
            <person name="Sakamoto Y."/>
            <person name="Nakade K."/>
            <person name="Sato S."/>
            <person name="Yoshida Y."/>
            <person name="Miyazaki K."/>
            <person name="Natsume S."/>
            <person name="Konno N."/>
        </authorList>
    </citation>
    <scope>NUCLEOTIDE SEQUENCE [LARGE SCALE GENOMIC DNA]</scope>
    <source>
        <strain evidence="1 2">NBRC 111202</strain>
    </source>
</reference>